<evidence type="ECO:0000313" key="3">
    <source>
        <dbReference type="Proteomes" id="UP001371305"/>
    </source>
</evidence>
<dbReference type="EMBL" id="JBBUKT010000009">
    <property type="protein sequence ID" value="MEK7953032.1"/>
    <property type="molecule type" value="Genomic_DNA"/>
</dbReference>
<protein>
    <submittedName>
        <fullName evidence="2">DUF5069 domain-containing protein</fullName>
    </submittedName>
</protein>
<dbReference type="InterPro" id="IPR031849">
    <property type="entry name" value="DUF5069"/>
</dbReference>
<reference evidence="2 3" key="1">
    <citation type="submission" date="2024-04" db="EMBL/GenBank/DDBJ databases">
        <title>Luteolibacter sp. isolated from soil.</title>
        <authorList>
            <person name="An J."/>
        </authorList>
    </citation>
    <scope>NUCLEOTIDE SEQUENCE [LARGE SCALE GENOMIC DNA]</scope>
    <source>
        <strain evidence="2 3">Y139</strain>
    </source>
</reference>
<organism evidence="2 3">
    <name type="scientific">Luteolibacter soli</name>
    <dbReference type="NCBI Taxonomy" id="3135280"/>
    <lineage>
        <taxon>Bacteria</taxon>
        <taxon>Pseudomonadati</taxon>
        <taxon>Verrucomicrobiota</taxon>
        <taxon>Verrucomicrobiia</taxon>
        <taxon>Verrucomicrobiales</taxon>
        <taxon>Verrucomicrobiaceae</taxon>
        <taxon>Luteolibacter</taxon>
    </lineage>
</organism>
<proteinExistence type="predicted"/>
<feature type="domain" description="DUF5069" evidence="1">
    <location>
        <begin position="22"/>
        <end position="153"/>
    </location>
</feature>
<evidence type="ECO:0000259" key="1">
    <source>
        <dbReference type="Pfam" id="PF16798"/>
    </source>
</evidence>
<gene>
    <name evidence="2" type="ORF">WKV53_21135</name>
</gene>
<keyword evidence="3" id="KW-1185">Reference proteome</keyword>
<sequence>MSASTTIPENVRSLAKDLTTGYPRSPRTKLAGYVLAARCLDKCRAELSGTQGEYHYACPLDRMFLDFAGISPEAFKQAVADGRSDEEMDRWIREHATNGSKGEVVHWNNAMRDKRISELDTKVQIYLEEYVEECLPGRVVYHWFDVYDIEEKRLDAPLISDH</sequence>
<dbReference type="Pfam" id="PF16798">
    <property type="entry name" value="DUF5069"/>
    <property type="match status" value="1"/>
</dbReference>
<name>A0ABU9B213_9BACT</name>
<comment type="caution">
    <text evidence="2">The sequence shown here is derived from an EMBL/GenBank/DDBJ whole genome shotgun (WGS) entry which is preliminary data.</text>
</comment>
<evidence type="ECO:0000313" key="2">
    <source>
        <dbReference type="EMBL" id="MEK7953032.1"/>
    </source>
</evidence>
<accession>A0ABU9B213</accession>
<dbReference type="Proteomes" id="UP001371305">
    <property type="component" value="Unassembled WGS sequence"/>
</dbReference>
<dbReference type="RefSeq" id="WP_341406792.1">
    <property type="nucleotide sequence ID" value="NZ_JBBUKT010000009.1"/>
</dbReference>